<gene>
    <name evidence="1" type="ORF">MHI_LOCUS296453</name>
</gene>
<dbReference type="Proteomes" id="UP000752696">
    <property type="component" value="Unassembled WGS sequence"/>
</dbReference>
<sequence length="174" mass="20429">MSVQNTPEILIPLTYSPIIMYIFRGQSAVRQCRHIVGIIVRYFATGKKEMHQTVVSDCEILCYWKKEMYQTVVSDCKDNCEIFCYWKKEMHQTVVISDCGDNCEILCYWKKEMYQTVISDCEDTLLLVQREPLHRVVFACIGLQILHQKRLLCQLLKINKTKTCDESPSEEEDN</sequence>
<dbReference type="AlphaFoldDB" id="A0A6V7H0E3"/>
<proteinExistence type="predicted"/>
<evidence type="ECO:0000313" key="2">
    <source>
        <dbReference type="Proteomes" id="UP000752696"/>
    </source>
</evidence>
<evidence type="ECO:0000313" key="1">
    <source>
        <dbReference type="EMBL" id="CAD1472403.1"/>
    </source>
</evidence>
<keyword evidence="2" id="KW-1185">Reference proteome</keyword>
<protein>
    <submittedName>
        <fullName evidence="1">Uncharacterized protein</fullName>
    </submittedName>
</protein>
<organism evidence="1 2">
    <name type="scientific">Heterotrigona itama</name>
    <dbReference type="NCBI Taxonomy" id="395501"/>
    <lineage>
        <taxon>Eukaryota</taxon>
        <taxon>Metazoa</taxon>
        <taxon>Ecdysozoa</taxon>
        <taxon>Arthropoda</taxon>
        <taxon>Hexapoda</taxon>
        <taxon>Insecta</taxon>
        <taxon>Pterygota</taxon>
        <taxon>Neoptera</taxon>
        <taxon>Endopterygota</taxon>
        <taxon>Hymenoptera</taxon>
        <taxon>Apocrita</taxon>
        <taxon>Aculeata</taxon>
        <taxon>Apoidea</taxon>
        <taxon>Anthophila</taxon>
        <taxon>Apidae</taxon>
        <taxon>Heterotrigona</taxon>
    </lineage>
</organism>
<accession>A0A6V7H0E3</accession>
<dbReference type="EMBL" id="CAJDYZ010005310">
    <property type="protein sequence ID" value="CAD1472403.1"/>
    <property type="molecule type" value="Genomic_DNA"/>
</dbReference>
<name>A0A6V7H0E3_9HYME</name>
<comment type="caution">
    <text evidence="1">The sequence shown here is derived from an EMBL/GenBank/DDBJ whole genome shotgun (WGS) entry which is preliminary data.</text>
</comment>
<reference evidence="1" key="1">
    <citation type="submission" date="2020-07" db="EMBL/GenBank/DDBJ databases">
        <authorList>
            <person name="Nazaruddin N."/>
        </authorList>
    </citation>
    <scope>NUCLEOTIDE SEQUENCE</scope>
</reference>